<evidence type="ECO:0000313" key="3">
    <source>
        <dbReference type="EMBL" id="MBB5353931.1"/>
    </source>
</evidence>
<sequence>MAIGLLVGVFGYRCHGVREIVLISAHMMLSQPTRHIAFIGNHTPRRCGIATFTADICEAIAGEFPESSCFAGAINDRAEGYDYPPRVRFEIAQDDPGSYTRAAEFLHINNVEVVSVQHEFGIYGGSAGSNLLGFLEHLKKPVVTTLHTVLKTPDAAQREVMRRLDQLSERFVVMAERGQRLLVEEYGVDPMKIDLIPHGVIDMPFVDSNFYKDVFDAEGKTVLLTFGLLSPNKGIETVIEALPTILAENPKLVYLVVGATHPHLIATQGEAYRESLKTLAVRLGVSEQVVFHDRFVSVDELKEFIGGADIYLTPYRNEEQITSGTLAYTFGAGKAIVSTPYWHARELLAGDRGVLVPFADAPAIAAAVNELLEHPTRMTAMRKRAWKEGRNMVWSEVARRYMESFDRARAGLSVPAVAGMGQRSYPIPAVKLDHLFRMTDHTGIFQHAIYSVP</sequence>
<organism evidence="3 4">
    <name type="scientific">Haloferula luteola</name>
    <dbReference type="NCBI Taxonomy" id="595692"/>
    <lineage>
        <taxon>Bacteria</taxon>
        <taxon>Pseudomonadati</taxon>
        <taxon>Verrucomicrobiota</taxon>
        <taxon>Verrucomicrobiia</taxon>
        <taxon>Verrucomicrobiales</taxon>
        <taxon>Verrucomicrobiaceae</taxon>
        <taxon>Haloferula</taxon>
    </lineage>
</organism>
<dbReference type="Proteomes" id="UP000557717">
    <property type="component" value="Unassembled WGS sequence"/>
</dbReference>
<name>A0A840VMT5_9BACT</name>
<dbReference type="CDD" id="cd03822">
    <property type="entry name" value="GT4_mannosyltransferase-like"/>
    <property type="match status" value="1"/>
</dbReference>
<keyword evidence="4" id="KW-1185">Reference proteome</keyword>
<dbReference type="EMBL" id="JACHFD010000048">
    <property type="protein sequence ID" value="MBB5353931.1"/>
    <property type="molecule type" value="Genomic_DNA"/>
</dbReference>
<accession>A0A840VMT5</accession>
<evidence type="ECO:0000259" key="2">
    <source>
        <dbReference type="Pfam" id="PF13439"/>
    </source>
</evidence>
<evidence type="ECO:0000313" key="4">
    <source>
        <dbReference type="Proteomes" id="UP000557717"/>
    </source>
</evidence>
<dbReference type="Gene3D" id="3.40.50.2000">
    <property type="entry name" value="Glycogen Phosphorylase B"/>
    <property type="match status" value="2"/>
</dbReference>
<protein>
    <submittedName>
        <fullName evidence="3">Glycosyltransferase involved in cell wall biosynthesis</fullName>
    </submittedName>
</protein>
<gene>
    <name evidence="3" type="ORF">HNR46_004201</name>
</gene>
<dbReference type="PANTHER" id="PTHR12526:SF572">
    <property type="entry name" value="BLL5144 PROTEIN"/>
    <property type="match status" value="1"/>
</dbReference>
<proteinExistence type="predicted"/>
<dbReference type="InterPro" id="IPR001296">
    <property type="entry name" value="Glyco_trans_1"/>
</dbReference>
<dbReference type="SUPFAM" id="SSF53756">
    <property type="entry name" value="UDP-Glycosyltransferase/glycogen phosphorylase"/>
    <property type="match status" value="1"/>
</dbReference>
<evidence type="ECO:0000259" key="1">
    <source>
        <dbReference type="Pfam" id="PF00534"/>
    </source>
</evidence>
<feature type="domain" description="Glycosyl transferase family 1" evidence="1">
    <location>
        <begin position="217"/>
        <end position="385"/>
    </location>
</feature>
<keyword evidence="3" id="KW-0808">Transferase</keyword>
<reference evidence="3 4" key="1">
    <citation type="submission" date="2020-08" db="EMBL/GenBank/DDBJ databases">
        <title>Genomic Encyclopedia of Type Strains, Phase IV (KMG-IV): sequencing the most valuable type-strain genomes for metagenomic binning, comparative biology and taxonomic classification.</title>
        <authorList>
            <person name="Goeker M."/>
        </authorList>
    </citation>
    <scope>NUCLEOTIDE SEQUENCE [LARGE SCALE GENOMIC DNA]</scope>
    <source>
        <strain evidence="3 4">YC6886</strain>
    </source>
</reference>
<feature type="non-terminal residue" evidence="3">
    <location>
        <position position="453"/>
    </location>
</feature>
<dbReference type="Pfam" id="PF13439">
    <property type="entry name" value="Glyco_transf_4"/>
    <property type="match status" value="1"/>
</dbReference>
<feature type="domain" description="Glycosyltransferase subfamily 4-like N-terminal" evidence="2">
    <location>
        <begin position="48"/>
        <end position="200"/>
    </location>
</feature>
<dbReference type="PANTHER" id="PTHR12526">
    <property type="entry name" value="GLYCOSYLTRANSFERASE"/>
    <property type="match status" value="1"/>
</dbReference>
<dbReference type="InterPro" id="IPR028098">
    <property type="entry name" value="Glyco_trans_4-like_N"/>
</dbReference>
<dbReference type="RefSeq" id="WP_343076068.1">
    <property type="nucleotide sequence ID" value="NZ_JACHFD010000048.1"/>
</dbReference>
<dbReference type="GO" id="GO:0016757">
    <property type="term" value="F:glycosyltransferase activity"/>
    <property type="evidence" value="ECO:0007669"/>
    <property type="project" value="UniProtKB-ARBA"/>
</dbReference>
<dbReference type="Pfam" id="PF00534">
    <property type="entry name" value="Glycos_transf_1"/>
    <property type="match status" value="1"/>
</dbReference>
<dbReference type="AlphaFoldDB" id="A0A840VMT5"/>
<comment type="caution">
    <text evidence="3">The sequence shown here is derived from an EMBL/GenBank/DDBJ whole genome shotgun (WGS) entry which is preliminary data.</text>
</comment>